<keyword evidence="2 4" id="KW-0521">NADP</keyword>
<dbReference type="Pfam" id="PF14748">
    <property type="entry name" value="P5CR_dimer"/>
    <property type="match status" value="1"/>
</dbReference>
<evidence type="ECO:0000256" key="4">
    <source>
        <dbReference type="HAMAP-Rule" id="MF_01925"/>
    </source>
</evidence>
<protein>
    <recommendedName>
        <fullName evidence="4 5">Pyrroline-5-carboxylate reductase</fullName>
        <shortName evidence="4">P5C reductase</shortName>
        <shortName evidence="4">P5CR</shortName>
        <ecNumber evidence="4 5">1.5.1.2</ecNumber>
    </recommendedName>
    <alternativeName>
        <fullName evidence="4">PCA reductase</fullName>
    </alternativeName>
</protein>
<dbReference type="Gene3D" id="3.40.50.720">
    <property type="entry name" value="NAD(P)-binding Rossmann-like Domain"/>
    <property type="match status" value="1"/>
</dbReference>
<comment type="pathway">
    <text evidence="4 7">Amino-acid biosynthesis; L-proline biosynthesis; L-proline from L-glutamate 5-semialdehyde: step 1/1.</text>
</comment>
<dbReference type="RefSeq" id="WP_317835835.1">
    <property type="nucleotide sequence ID" value="NZ_CP136920.1"/>
</dbReference>
<evidence type="ECO:0000256" key="3">
    <source>
        <dbReference type="ARBA" id="ARBA00023002"/>
    </source>
</evidence>
<comment type="similarity">
    <text evidence="1 4 7">Belongs to the pyrroline-5-carboxylate reductase family.</text>
</comment>
<dbReference type="HAMAP" id="MF_01925">
    <property type="entry name" value="P5C_reductase"/>
    <property type="match status" value="1"/>
</dbReference>
<evidence type="ECO:0000259" key="9">
    <source>
        <dbReference type="Pfam" id="PF14748"/>
    </source>
</evidence>
<evidence type="ECO:0000256" key="6">
    <source>
        <dbReference type="PIRSR" id="PIRSR000193-1"/>
    </source>
</evidence>
<name>A0AAQ3LBY5_9BACT</name>
<dbReference type="InterPro" id="IPR029036">
    <property type="entry name" value="P5CR_dimer"/>
</dbReference>
<keyword evidence="4 7" id="KW-0641">Proline biosynthesis</keyword>
<keyword evidence="4 7" id="KW-0028">Amino-acid biosynthesis</keyword>
<dbReference type="GO" id="GO:0005737">
    <property type="term" value="C:cytoplasm"/>
    <property type="evidence" value="ECO:0007669"/>
    <property type="project" value="UniProtKB-SubCell"/>
</dbReference>
<feature type="domain" description="Pyrroline-5-carboxylate reductase dimerisation" evidence="9">
    <location>
        <begin position="160"/>
        <end position="264"/>
    </location>
</feature>
<dbReference type="Proteomes" id="UP001304300">
    <property type="component" value="Chromosome"/>
</dbReference>
<comment type="catalytic activity">
    <reaction evidence="4 7">
        <text>L-proline + NADP(+) = (S)-1-pyrroline-5-carboxylate + NADPH + 2 H(+)</text>
        <dbReference type="Rhea" id="RHEA:14109"/>
        <dbReference type="ChEBI" id="CHEBI:15378"/>
        <dbReference type="ChEBI" id="CHEBI:17388"/>
        <dbReference type="ChEBI" id="CHEBI:57783"/>
        <dbReference type="ChEBI" id="CHEBI:58349"/>
        <dbReference type="ChEBI" id="CHEBI:60039"/>
        <dbReference type="EC" id="1.5.1.2"/>
    </reaction>
</comment>
<dbReference type="KEGG" id="puo:RZN69_09320"/>
<feature type="binding site" evidence="6">
    <location>
        <begin position="69"/>
        <end position="72"/>
    </location>
    <ligand>
        <name>NADP(+)</name>
        <dbReference type="ChEBI" id="CHEBI:58349"/>
    </ligand>
</feature>
<dbReference type="SUPFAM" id="SSF51735">
    <property type="entry name" value="NAD(P)-binding Rossmann-fold domains"/>
    <property type="match status" value="1"/>
</dbReference>
<dbReference type="InterPro" id="IPR000304">
    <property type="entry name" value="Pyrroline-COOH_reductase"/>
</dbReference>
<dbReference type="InterPro" id="IPR053790">
    <property type="entry name" value="P5CR-like_CS"/>
</dbReference>
<comment type="subcellular location">
    <subcellularLocation>
        <location evidence="4">Cytoplasm</location>
    </subcellularLocation>
</comment>
<proteinExistence type="inferred from homology"/>
<dbReference type="PROSITE" id="PS00521">
    <property type="entry name" value="P5CR"/>
    <property type="match status" value="1"/>
</dbReference>
<dbReference type="NCBIfam" id="TIGR00112">
    <property type="entry name" value="proC"/>
    <property type="match status" value="1"/>
</dbReference>
<dbReference type="PANTHER" id="PTHR11645">
    <property type="entry name" value="PYRROLINE-5-CARBOXYLATE REDUCTASE"/>
    <property type="match status" value="1"/>
</dbReference>
<dbReference type="PANTHER" id="PTHR11645:SF0">
    <property type="entry name" value="PYRROLINE-5-CARBOXYLATE REDUCTASE 3"/>
    <property type="match status" value="1"/>
</dbReference>
<evidence type="ECO:0000256" key="5">
    <source>
        <dbReference type="NCBIfam" id="TIGR00112"/>
    </source>
</evidence>
<comment type="function">
    <text evidence="4">Catalyzes the reduction of 1-pyrroline-5-carboxylate (PCA) to L-proline.</text>
</comment>
<keyword evidence="4" id="KW-0963">Cytoplasm</keyword>
<feature type="binding site" evidence="6">
    <location>
        <begin position="7"/>
        <end position="12"/>
    </location>
    <ligand>
        <name>NADP(+)</name>
        <dbReference type="ChEBI" id="CHEBI:58349"/>
    </ligand>
</feature>
<dbReference type="Pfam" id="PF03807">
    <property type="entry name" value="F420_oxidored"/>
    <property type="match status" value="1"/>
</dbReference>
<reference evidence="10 11" key="1">
    <citation type="submission" date="2023-10" db="EMBL/GenBank/DDBJ databases">
        <title>Rubellicoccus peritrichatus gen. nov., sp. nov., isolated from an algae of coral reef tank.</title>
        <authorList>
            <person name="Luo J."/>
        </authorList>
    </citation>
    <scope>NUCLEOTIDE SEQUENCE [LARGE SCALE GENOMIC DNA]</scope>
    <source>
        <strain evidence="10 11">CR14</strain>
    </source>
</reference>
<evidence type="ECO:0000313" key="10">
    <source>
        <dbReference type="EMBL" id="WOO43289.1"/>
    </source>
</evidence>
<keyword evidence="11" id="KW-1185">Reference proteome</keyword>
<dbReference type="PIRSF" id="PIRSF000193">
    <property type="entry name" value="Pyrrol-5-carb_rd"/>
    <property type="match status" value="1"/>
</dbReference>
<dbReference type="InterPro" id="IPR028939">
    <property type="entry name" value="P5C_Rdtase_cat_N"/>
</dbReference>
<dbReference type="EC" id="1.5.1.2" evidence="4 5"/>
<keyword evidence="3 4" id="KW-0560">Oxidoreductase</keyword>
<accession>A0AAQ3LBY5</accession>
<comment type="catalytic activity">
    <reaction evidence="4">
        <text>L-proline + NAD(+) = (S)-1-pyrroline-5-carboxylate + NADH + 2 H(+)</text>
        <dbReference type="Rhea" id="RHEA:14105"/>
        <dbReference type="ChEBI" id="CHEBI:15378"/>
        <dbReference type="ChEBI" id="CHEBI:17388"/>
        <dbReference type="ChEBI" id="CHEBI:57540"/>
        <dbReference type="ChEBI" id="CHEBI:57945"/>
        <dbReference type="ChEBI" id="CHEBI:60039"/>
        <dbReference type="EC" id="1.5.1.2"/>
    </reaction>
</comment>
<dbReference type="GO" id="GO:0004735">
    <property type="term" value="F:pyrroline-5-carboxylate reductase activity"/>
    <property type="evidence" value="ECO:0007669"/>
    <property type="project" value="UniProtKB-UniRule"/>
</dbReference>
<organism evidence="10 11">
    <name type="scientific">Rubellicoccus peritrichatus</name>
    <dbReference type="NCBI Taxonomy" id="3080537"/>
    <lineage>
        <taxon>Bacteria</taxon>
        <taxon>Pseudomonadati</taxon>
        <taxon>Verrucomicrobiota</taxon>
        <taxon>Opitutia</taxon>
        <taxon>Puniceicoccales</taxon>
        <taxon>Cerasicoccaceae</taxon>
        <taxon>Rubellicoccus</taxon>
    </lineage>
</organism>
<gene>
    <name evidence="4 10" type="primary">proC</name>
    <name evidence="10" type="ORF">RZN69_09320</name>
</gene>
<dbReference type="InterPro" id="IPR008927">
    <property type="entry name" value="6-PGluconate_DH-like_C_sf"/>
</dbReference>
<evidence type="ECO:0000313" key="11">
    <source>
        <dbReference type="Proteomes" id="UP001304300"/>
    </source>
</evidence>
<dbReference type="GO" id="GO:0055129">
    <property type="term" value="P:L-proline biosynthetic process"/>
    <property type="evidence" value="ECO:0007669"/>
    <property type="project" value="UniProtKB-UniRule"/>
</dbReference>
<dbReference type="Gene3D" id="1.10.3730.10">
    <property type="entry name" value="ProC C-terminal domain-like"/>
    <property type="match status" value="1"/>
</dbReference>
<dbReference type="SUPFAM" id="SSF48179">
    <property type="entry name" value="6-phosphogluconate dehydrogenase C-terminal domain-like"/>
    <property type="match status" value="1"/>
</dbReference>
<evidence type="ECO:0000256" key="2">
    <source>
        <dbReference type="ARBA" id="ARBA00022857"/>
    </source>
</evidence>
<evidence type="ECO:0000256" key="7">
    <source>
        <dbReference type="RuleBase" id="RU003903"/>
    </source>
</evidence>
<feature type="domain" description="Pyrroline-5-carboxylate reductase catalytic N-terminal" evidence="8">
    <location>
        <begin position="3"/>
        <end position="97"/>
    </location>
</feature>
<dbReference type="EMBL" id="CP136920">
    <property type="protein sequence ID" value="WOO43289.1"/>
    <property type="molecule type" value="Genomic_DNA"/>
</dbReference>
<evidence type="ECO:0000256" key="1">
    <source>
        <dbReference type="ARBA" id="ARBA00005525"/>
    </source>
</evidence>
<dbReference type="InterPro" id="IPR036291">
    <property type="entry name" value="NAD(P)-bd_dom_sf"/>
</dbReference>
<evidence type="ECO:0000259" key="8">
    <source>
        <dbReference type="Pfam" id="PF03807"/>
    </source>
</evidence>
<dbReference type="FunFam" id="1.10.3730.10:FF:000001">
    <property type="entry name" value="Pyrroline-5-carboxylate reductase"/>
    <property type="match status" value="1"/>
</dbReference>
<sequence>MSQIGFIGAGRMASAMVEGILRDQVFQANEVACTCGDDPTGPDLAARTGISYQADLNALVTESDVIVLACKPQQFAGLDESLNAAAEGKLVISILAGTTLERLNKKFPLARNIVRSMPNTPGQIGAGITGFASFSELSAQDGSTVTKILESLGTVVSLEEKQLDAVTAVSGSGPAYIFEFTAGLREAAEKSGLDSVTADALARETLIGAALLMQQSKIDPVELRKMVTSPGGTTQAALESFEEDGLRNIISRAVEAACKRSVELAKA</sequence>
<dbReference type="AlphaFoldDB" id="A0AAQ3LBY5"/>